<feature type="domain" description="DUF3850" evidence="1">
    <location>
        <begin position="4"/>
        <end position="91"/>
    </location>
</feature>
<keyword evidence="3" id="KW-1185">Reference proteome</keyword>
<accession>A0A069D3C8</accession>
<proteinExistence type="predicted"/>
<dbReference type="AlphaFoldDB" id="A0A069D3C8"/>
<dbReference type="STRING" id="1329250.WOSG25_180420"/>
<dbReference type="InterPro" id="IPR015947">
    <property type="entry name" value="PUA-like_sf"/>
</dbReference>
<dbReference type="RefSeq" id="WP_052348618.1">
    <property type="nucleotide sequence ID" value="NZ_DF820501.1"/>
</dbReference>
<gene>
    <name evidence="2" type="ORF">WOSG25_180420</name>
</gene>
<dbReference type="Proteomes" id="UP000030643">
    <property type="component" value="Unassembled WGS sequence"/>
</dbReference>
<dbReference type="Gene3D" id="2.30.130.30">
    <property type="entry name" value="Hypothetical protein"/>
    <property type="match status" value="1"/>
</dbReference>
<evidence type="ECO:0000259" key="1">
    <source>
        <dbReference type="Pfam" id="PF12961"/>
    </source>
</evidence>
<protein>
    <recommendedName>
        <fullName evidence="1">DUF3850 domain-containing protein</fullName>
    </recommendedName>
</protein>
<evidence type="ECO:0000313" key="3">
    <source>
        <dbReference type="Proteomes" id="UP000030643"/>
    </source>
</evidence>
<organism evidence="2 3">
    <name type="scientific">Weissella oryzae (strain DSM 25784 / JCM 18191 / LMG 30913 / SG25)</name>
    <dbReference type="NCBI Taxonomy" id="1329250"/>
    <lineage>
        <taxon>Bacteria</taxon>
        <taxon>Bacillati</taxon>
        <taxon>Bacillota</taxon>
        <taxon>Bacilli</taxon>
        <taxon>Lactobacillales</taxon>
        <taxon>Lactobacillaceae</taxon>
        <taxon>Weissella</taxon>
    </lineage>
</organism>
<dbReference type="InterPro" id="IPR039440">
    <property type="entry name" value="DUF3850"/>
</dbReference>
<dbReference type="SUPFAM" id="SSF88697">
    <property type="entry name" value="PUA domain-like"/>
    <property type="match status" value="1"/>
</dbReference>
<dbReference type="Pfam" id="PF12961">
    <property type="entry name" value="DUF3850"/>
    <property type="match status" value="1"/>
</dbReference>
<sequence>MKAHNLKLDNEYFDDVANSLKKFEIRKNDRDYQVGDLLFLQRYSNGQYLKRTGWGGSSVVGATKENADTLLAQVVYMTEYAQRDGYVVLGIKLVDIVDKAEN</sequence>
<name>A0A069D3C8_WEIOS</name>
<dbReference type="eggNOG" id="ENOG5033C0M">
    <property type="taxonomic scope" value="Bacteria"/>
</dbReference>
<dbReference type="EMBL" id="DF820501">
    <property type="protein sequence ID" value="GAK31891.1"/>
    <property type="molecule type" value="Genomic_DNA"/>
</dbReference>
<reference evidence="3" key="1">
    <citation type="journal article" date="2014" name="Genome Announc.">
        <title>Draft genome sequence of Weissella oryzae SG25T, isolated from fermented rice grains.</title>
        <authorList>
            <person name="Tanizawa Y."/>
            <person name="Fujisawa T."/>
            <person name="Mochizuki T."/>
            <person name="Kaminuma E."/>
            <person name="Suzuki Y."/>
            <person name="Nakamura Y."/>
            <person name="Tohno M."/>
        </authorList>
    </citation>
    <scope>NUCLEOTIDE SEQUENCE [LARGE SCALE GENOMIC DNA]</scope>
    <source>
        <strain evidence="3">DSM 25784 / JCM 18191 / LMG 30913 / SG25</strain>
    </source>
</reference>
<evidence type="ECO:0000313" key="2">
    <source>
        <dbReference type="EMBL" id="GAK31891.1"/>
    </source>
</evidence>